<dbReference type="Gene3D" id="3.30.565.10">
    <property type="entry name" value="Histidine kinase-like ATPase, C-terminal domain"/>
    <property type="match status" value="1"/>
</dbReference>
<evidence type="ECO:0000256" key="7">
    <source>
        <dbReference type="ARBA" id="ARBA00022692"/>
    </source>
</evidence>
<reference evidence="16 17" key="1">
    <citation type="submission" date="2019-08" db="EMBL/GenBank/DDBJ databases">
        <title>In-depth cultivation of the pig gut microbiome towards novel bacterial diversity and tailored functional studies.</title>
        <authorList>
            <person name="Wylensek D."/>
            <person name="Hitch T.C.A."/>
            <person name="Clavel T."/>
        </authorList>
    </citation>
    <scope>NUCLEOTIDE SEQUENCE [LARGE SCALE GENOMIC DNA]</scope>
    <source>
        <strain evidence="16 17">LKV-472-APC-3</strain>
    </source>
</reference>
<dbReference type="Proteomes" id="UP000434241">
    <property type="component" value="Unassembled WGS sequence"/>
</dbReference>
<dbReference type="AlphaFoldDB" id="A0A6N7V2A2"/>
<accession>A0A6N7V2A2</accession>
<sequence>MHKKIVHSFLITFLITFILGFGLLYVSLYKASISQDRQYLMNTVKLVKNLEIDDLNTTRLGDTFKSEDIRITIIKRNGKVLYDNYKNRIREKHLQREEVKQAIAQGTGTCIRHSDTMQRSYLYVADYEEDNQTIVRLAMPFDGLSQSISILLAPFLFSIAVSFMVVFVLSKKMANEIVEPFKDITNIINSTDISKEVLSFHKYNYPELYGITDALTNMSEENKKYLERLEKEKKVRQEFFSNASHELKTPLTSIRGYTELIRSHTIQDSAQIDTCLDCVLKESDHMTQLINDILTISKLETEEMQVTYSHIQVKKLLDSVVETLKPQIEAMHLNVYVNATEFTVFASLDHIKGIFYNLISNAIKYNKQNGRIDVVLKKNQKNMYFSVEDTGVGIAQEDQSRIFQRFYRVDKQRSKTIPGTGLGLSIVKHVVYYYQGKIHLTSKEDVGTKITVELPIIVKENPEN</sequence>
<dbReference type="PANTHER" id="PTHR45528:SF1">
    <property type="entry name" value="SENSOR HISTIDINE KINASE CPXA"/>
    <property type="match status" value="1"/>
</dbReference>
<dbReference type="GeneID" id="93158907"/>
<comment type="catalytic activity">
    <reaction evidence="1">
        <text>ATP + protein L-histidine = ADP + protein N-phospho-L-histidine.</text>
        <dbReference type="EC" id="2.7.13.3"/>
    </reaction>
</comment>
<dbReference type="InterPro" id="IPR005467">
    <property type="entry name" value="His_kinase_dom"/>
</dbReference>
<dbReference type="FunFam" id="1.10.287.130:FF:000001">
    <property type="entry name" value="Two-component sensor histidine kinase"/>
    <property type="match status" value="1"/>
</dbReference>
<evidence type="ECO:0000256" key="11">
    <source>
        <dbReference type="ARBA" id="ARBA00022989"/>
    </source>
</evidence>
<evidence type="ECO:0000256" key="2">
    <source>
        <dbReference type="ARBA" id="ARBA00004651"/>
    </source>
</evidence>
<dbReference type="InterPro" id="IPR004358">
    <property type="entry name" value="Sig_transdc_His_kin-like_C"/>
</dbReference>
<evidence type="ECO:0000256" key="10">
    <source>
        <dbReference type="ARBA" id="ARBA00022840"/>
    </source>
</evidence>
<dbReference type="PRINTS" id="PR00344">
    <property type="entry name" value="BCTRLSENSOR"/>
</dbReference>
<dbReference type="GO" id="GO:0005524">
    <property type="term" value="F:ATP binding"/>
    <property type="evidence" value="ECO:0007669"/>
    <property type="project" value="UniProtKB-KW"/>
</dbReference>
<evidence type="ECO:0000256" key="3">
    <source>
        <dbReference type="ARBA" id="ARBA00012438"/>
    </source>
</evidence>
<keyword evidence="13 14" id="KW-0472">Membrane</keyword>
<dbReference type="GO" id="GO:0000155">
    <property type="term" value="F:phosphorelay sensor kinase activity"/>
    <property type="evidence" value="ECO:0007669"/>
    <property type="project" value="InterPro"/>
</dbReference>
<comment type="subcellular location">
    <subcellularLocation>
        <location evidence="2">Cell membrane</location>
        <topology evidence="2">Multi-pass membrane protein</topology>
    </subcellularLocation>
</comment>
<keyword evidence="4" id="KW-1003">Cell membrane</keyword>
<dbReference type="InterPro" id="IPR003661">
    <property type="entry name" value="HisK_dim/P_dom"/>
</dbReference>
<dbReference type="SMART" id="SM00387">
    <property type="entry name" value="HATPase_c"/>
    <property type="match status" value="1"/>
</dbReference>
<evidence type="ECO:0000256" key="1">
    <source>
        <dbReference type="ARBA" id="ARBA00000085"/>
    </source>
</evidence>
<feature type="transmembrane region" description="Helical" evidence="14">
    <location>
        <begin position="6"/>
        <end position="28"/>
    </location>
</feature>
<dbReference type="CDD" id="cd00075">
    <property type="entry name" value="HATPase"/>
    <property type="match status" value="1"/>
</dbReference>
<dbReference type="Pfam" id="PF00512">
    <property type="entry name" value="HisKA"/>
    <property type="match status" value="1"/>
</dbReference>
<evidence type="ECO:0000313" key="17">
    <source>
        <dbReference type="Proteomes" id="UP000434241"/>
    </source>
</evidence>
<dbReference type="InterPro" id="IPR036097">
    <property type="entry name" value="HisK_dim/P_sf"/>
</dbReference>
<dbReference type="InterPro" id="IPR050398">
    <property type="entry name" value="HssS/ArlS-like"/>
</dbReference>
<evidence type="ECO:0000256" key="5">
    <source>
        <dbReference type="ARBA" id="ARBA00022553"/>
    </source>
</evidence>
<keyword evidence="17" id="KW-1185">Reference proteome</keyword>
<evidence type="ECO:0000313" key="16">
    <source>
        <dbReference type="EMBL" id="MSS56515.1"/>
    </source>
</evidence>
<dbReference type="Pfam" id="PF02518">
    <property type="entry name" value="HATPase_c"/>
    <property type="match status" value="1"/>
</dbReference>
<keyword evidence="6" id="KW-0808">Transferase</keyword>
<keyword evidence="11 14" id="KW-1133">Transmembrane helix</keyword>
<dbReference type="CDD" id="cd00082">
    <property type="entry name" value="HisKA"/>
    <property type="match status" value="1"/>
</dbReference>
<dbReference type="FunFam" id="3.30.565.10:FF:000006">
    <property type="entry name" value="Sensor histidine kinase WalK"/>
    <property type="match status" value="1"/>
</dbReference>
<organism evidence="16 17">
    <name type="scientific">Holdemanella porci</name>
    <dbReference type="NCBI Taxonomy" id="2652276"/>
    <lineage>
        <taxon>Bacteria</taxon>
        <taxon>Bacillati</taxon>
        <taxon>Bacillota</taxon>
        <taxon>Erysipelotrichia</taxon>
        <taxon>Erysipelotrichales</taxon>
        <taxon>Erysipelotrichaceae</taxon>
        <taxon>Holdemanella</taxon>
    </lineage>
</organism>
<dbReference type="EMBL" id="VUMR01000030">
    <property type="protein sequence ID" value="MSS56515.1"/>
    <property type="molecule type" value="Genomic_DNA"/>
</dbReference>
<evidence type="ECO:0000259" key="15">
    <source>
        <dbReference type="PROSITE" id="PS50109"/>
    </source>
</evidence>
<dbReference type="GO" id="GO:0005886">
    <property type="term" value="C:plasma membrane"/>
    <property type="evidence" value="ECO:0007669"/>
    <property type="project" value="UniProtKB-SubCell"/>
</dbReference>
<keyword evidence="9 16" id="KW-0418">Kinase</keyword>
<evidence type="ECO:0000256" key="4">
    <source>
        <dbReference type="ARBA" id="ARBA00022475"/>
    </source>
</evidence>
<dbReference type="SUPFAM" id="SSF47384">
    <property type="entry name" value="Homodimeric domain of signal transducing histidine kinase"/>
    <property type="match status" value="1"/>
</dbReference>
<gene>
    <name evidence="16" type="ORF">FYJ55_06335</name>
</gene>
<dbReference type="EC" id="2.7.13.3" evidence="3"/>
<dbReference type="InterPro" id="IPR003594">
    <property type="entry name" value="HATPase_dom"/>
</dbReference>
<protein>
    <recommendedName>
        <fullName evidence="3">histidine kinase</fullName>
        <ecNumber evidence="3">2.7.13.3</ecNumber>
    </recommendedName>
</protein>
<evidence type="ECO:0000256" key="14">
    <source>
        <dbReference type="SAM" id="Phobius"/>
    </source>
</evidence>
<proteinExistence type="predicted"/>
<comment type="caution">
    <text evidence="16">The sequence shown here is derived from an EMBL/GenBank/DDBJ whole genome shotgun (WGS) entry which is preliminary data.</text>
</comment>
<evidence type="ECO:0000256" key="9">
    <source>
        <dbReference type="ARBA" id="ARBA00022777"/>
    </source>
</evidence>
<feature type="transmembrane region" description="Helical" evidence="14">
    <location>
        <begin position="148"/>
        <end position="169"/>
    </location>
</feature>
<evidence type="ECO:0000256" key="6">
    <source>
        <dbReference type="ARBA" id="ARBA00022679"/>
    </source>
</evidence>
<keyword evidence="5" id="KW-0597">Phosphoprotein</keyword>
<evidence type="ECO:0000256" key="12">
    <source>
        <dbReference type="ARBA" id="ARBA00023012"/>
    </source>
</evidence>
<keyword evidence="8" id="KW-0547">Nucleotide-binding</keyword>
<feature type="domain" description="Histidine kinase" evidence="15">
    <location>
        <begin position="242"/>
        <end position="458"/>
    </location>
</feature>
<dbReference type="Gene3D" id="1.10.287.130">
    <property type="match status" value="1"/>
</dbReference>
<dbReference type="PANTHER" id="PTHR45528">
    <property type="entry name" value="SENSOR HISTIDINE KINASE CPXA"/>
    <property type="match status" value="1"/>
</dbReference>
<keyword evidence="12" id="KW-0902">Two-component regulatory system</keyword>
<name>A0A6N7V2A2_9FIRM</name>
<dbReference type="RefSeq" id="WP_154556127.1">
    <property type="nucleotide sequence ID" value="NZ_JAQXZU010000024.1"/>
</dbReference>
<dbReference type="InterPro" id="IPR036890">
    <property type="entry name" value="HATPase_C_sf"/>
</dbReference>
<keyword evidence="10" id="KW-0067">ATP-binding</keyword>
<dbReference type="SUPFAM" id="SSF55874">
    <property type="entry name" value="ATPase domain of HSP90 chaperone/DNA topoisomerase II/histidine kinase"/>
    <property type="match status" value="1"/>
</dbReference>
<evidence type="ECO:0000256" key="13">
    <source>
        <dbReference type="ARBA" id="ARBA00023136"/>
    </source>
</evidence>
<keyword evidence="7 14" id="KW-0812">Transmembrane</keyword>
<dbReference type="SMART" id="SM00388">
    <property type="entry name" value="HisKA"/>
    <property type="match status" value="1"/>
</dbReference>
<evidence type="ECO:0000256" key="8">
    <source>
        <dbReference type="ARBA" id="ARBA00022741"/>
    </source>
</evidence>
<dbReference type="PROSITE" id="PS50109">
    <property type="entry name" value="HIS_KIN"/>
    <property type="match status" value="1"/>
</dbReference>